<dbReference type="Proteomes" id="UP000265520">
    <property type="component" value="Unassembled WGS sequence"/>
</dbReference>
<dbReference type="AlphaFoldDB" id="A0A392UUX6"/>
<protein>
    <submittedName>
        <fullName evidence="1">Uncharacterized protein</fullName>
    </submittedName>
</protein>
<proteinExistence type="predicted"/>
<accession>A0A392UUX6</accession>
<organism evidence="1 2">
    <name type="scientific">Trifolium medium</name>
    <dbReference type="NCBI Taxonomy" id="97028"/>
    <lineage>
        <taxon>Eukaryota</taxon>
        <taxon>Viridiplantae</taxon>
        <taxon>Streptophyta</taxon>
        <taxon>Embryophyta</taxon>
        <taxon>Tracheophyta</taxon>
        <taxon>Spermatophyta</taxon>
        <taxon>Magnoliopsida</taxon>
        <taxon>eudicotyledons</taxon>
        <taxon>Gunneridae</taxon>
        <taxon>Pentapetalae</taxon>
        <taxon>rosids</taxon>
        <taxon>fabids</taxon>
        <taxon>Fabales</taxon>
        <taxon>Fabaceae</taxon>
        <taxon>Papilionoideae</taxon>
        <taxon>50 kb inversion clade</taxon>
        <taxon>NPAAA clade</taxon>
        <taxon>Hologalegina</taxon>
        <taxon>IRL clade</taxon>
        <taxon>Trifolieae</taxon>
        <taxon>Trifolium</taxon>
    </lineage>
</organism>
<feature type="non-terminal residue" evidence="1">
    <location>
        <position position="65"/>
    </location>
</feature>
<reference evidence="1 2" key="1">
    <citation type="journal article" date="2018" name="Front. Plant Sci.">
        <title>Red Clover (Trifolium pratense) and Zigzag Clover (T. medium) - A Picture of Genomic Similarities and Differences.</title>
        <authorList>
            <person name="Dluhosova J."/>
            <person name="Istvanek J."/>
            <person name="Nedelnik J."/>
            <person name="Repkova J."/>
        </authorList>
    </citation>
    <scope>NUCLEOTIDE SEQUENCE [LARGE SCALE GENOMIC DNA]</scope>
    <source>
        <strain evidence="2">cv. 10/8</strain>
        <tissue evidence="1">Leaf</tissue>
    </source>
</reference>
<comment type="caution">
    <text evidence="1">The sequence shown here is derived from an EMBL/GenBank/DDBJ whole genome shotgun (WGS) entry which is preliminary data.</text>
</comment>
<evidence type="ECO:0000313" key="2">
    <source>
        <dbReference type="Proteomes" id="UP000265520"/>
    </source>
</evidence>
<gene>
    <name evidence="1" type="ORF">A2U01_0100070</name>
</gene>
<dbReference type="EMBL" id="LXQA010959256">
    <property type="protein sequence ID" value="MCI78799.1"/>
    <property type="molecule type" value="Genomic_DNA"/>
</dbReference>
<name>A0A392UUX6_9FABA</name>
<evidence type="ECO:0000313" key="1">
    <source>
        <dbReference type="EMBL" id="MCI78799.1"/>
    </source>
</evidence>
<keyword evidence="2" id="KW-1185">Reference proteome</keyword>
<sequence>MWESLRNGINADLDKIQHGDMDELVVFQKNTKDWVEGVSREFEYAQLKKKGRLLTNDFFEETTVT</sequence>